<reference evidence="1" key="1">
    <citation type="submission" date="2024-07" db="EMBL/GenBank/DDBJ databases">
        <authorList>
            <person name="Bringhurst R.M."/>
            <person name="Homer T.E."/>
        </authorList>
    </citation>
    <scope>NUCLEOTIDE SEQUENCE</scope>
</reference>
<sequence>MEFKSRRDARFVLIKDQLHGIAQRLGYLREAELNQVGEISIDDGFVVDIRASGGIGMKIQHTMLVEVSHPDWDKALKFTIDVLGKNQCKNCYFPDFGNFGKDVDSLDDETWEDMLLLPELFADAVEELIFERYKAK</sequence>
<name>A0AB39CCH5_9VIRU</name>
<dbReference type="EMBL" id="PQ015378">
    <property type="protein sequence ID" value="XDJ14555.1"/>
    <property type="molecule type" value="Genomic_DNA"/>
</dbReference>
<evidence type="ECO:0000313" key="1">
    <source>
        <dbReference type="EMBL" id="XDJ14555.1"/>
    </source>
</evidence>
<proteinExistence type="predicted"/>
<accession>A0AB39CCH5</accession>
<protein>
    <submittedName>
        <fullName evidence="1">Uncharacterized protein</fullName>
    </submittedName>
</protein>
<organism evidence="1">
    <name type="scientific">Pseudomonas phage RVTF4</name>
    <dbReference type="NCBI Taxonomy" id="3236931"/>
    <lineage>
        <taxon>Viruses</taxon>
    </lineage>
</organism>